<feature type="region of interest" description="Disordered" evidence="1">
    <location>
        <begin position="33"/>
        <end position="75"/>
    </location>
</feature>
<evidence type="ECO:0000256" key="1">
    <source>
        <dbReference type="SAM" id="MobiDB-lite"/>
    </source>
</evidence>
<keyword evidence="3" id="KW-1185">Reference proteome</keyword>
<gene>
    <name evidence="2" type="ORF">PPNO1_LOCUS1803</name>
</gene>
<protein>
    <recommendedName>
        <fullName evidence="4">Cell division cycle protein 123</fullName>
    </recommendedName>
</protein>
<dbReference type="InterPro" id="IPR009772">
    <property type="entry name" value="CDC123"/>
</dbReference>
<organism evidence="2 3">
    <name type="scientific">Parascedosporium putredinis</name>
    <dbReference type="NCBI Taxonomy" id="1442378"/>
    <lineage>
        <taxon>Eukaryota</taxon>
        <taxon>Fungi</taxon>
        <taxon>Dikarya</taxon>
        <taxon>Ascomycota</taxon>
        <taxon>Pezizomycotina</taxon>
        <taxon>Sordariomycetes</taxon>
        <taxon>Hypocreomycetidae</taxon>
        <taxon>Microascales</taxon>
        <taxon>Microascaceae</taxon>
        <taxon>Parascedosporium</taxon>
    </lineage>
</organism>
<evidence type="ECO:0008006" key="4">
    <source>
        <dbReference type="Google" id="ProtNLM"/>
    </source>
</evidence>
<evidence type="ECO:0000313" key="2">
    <source>
        <dbReference type="EMBL" id="CAI4212034.1"/>
    </source>
</evidence>
<dbReference type="AlphaFoldDB" id="A0A9P1M6F9"/>
<dbReference type="OrthoDB" id="360540at2759"/>
<comment type="caution">
    <text evidence="2">The sequence shown here is derived from an EMBL/GenBank/DDBJ whole genome shotgun (WGS) entry which is preliminary data.</text>
</comment>
<name>A0A9P1M6F9_9PEZI</name>
<dbReference type="Pfam" id="PF07065">
    <property type="entry name" value="D123"/>
    <property type="match status" value="1"/>
</dbReference>
<dbReference type="EMBL" id="CALLCH030000003">
    <property type="protein sequence ID" value="CAI4212034.1"/>
    <property type="molecule type" value="Genomic_DNA"/>
</dbReference>
<sequence>MARLLANVSAASINTRTINRAYAEDLEDEIGPALASSSTRPKGCSCASAPARPRTGCGAPAGPSPSTATRTSSCNSQPRRAWITVTNYLNKNPQSPLPLFFLPFDSRIKTEMEYRVFCAPESLRVCAVSQYEWHKPWRFSTRSETGMQTAAGTILEGIDQIRAQIVAELKAPGTDEADDLLRRQGMTFDVWYDDEAGKVKLVELNTYGVRSACGSCLFHWVNDRETMYDASEVEFRVVVDQDHSPVQSQNWE</sequence>
<proteinExistence type="predicted"/>
<reference evidence="2" key="1">
    <citation type="submission" date="2022-11" db="EMBL/GenBank/DDBJ databases">
        <authorList>
            <person name="Scott C."/>
            <person name="Bruce N."/>
        </authorList>
    </citation>
    <scope>NUCLEOTIDE SEQUENCE</scope>
</reference>
<feature type="compositionally biased region" description="Polar residues" evidence="1">
    <location>
        <begin position="64"/>
        <end position="75"/>
    </location>
</feature>
<accession>A0A9P1M6F9</accession>
<dbReference type="Proteomes" id="UP000838763">
    <property type="component" value="Unassembled WGS sequence"/>
</dbReference>
<evidence type="ECO:0000313" key="3">
    <source>
        <dbReference type="Proteomes" id="UP000838763"/>
    </source>
</evidence>